<keyword evidence="2" id="KW-1185">Reference proteome</keyword>
<dbReference type="Proteomes" id="UP001142055">
    <property type="component" value="Chromosome 1"/>
</dbReference>
<name>A0A9Q0MGB9_BLOTA</name>
<gene>
    <name evidence="1" type="ORF">RDWZM_004025</name>
</gene>
<accession>A0A9Q0MGB9</accession>
<proteinExistence type="predicted"/>
<evidence type="ECO:0000313" key="1">
    <source>
        <dbReference type="EMBL" id="KAJ6225480.1"/>
    </source>
</evidence>
<protein>
    <submittedName>
        <fullName evidence="1">Uncharacterized protein</fullName>
    </submittedName>
</protein>
<dbReference type="EMBL" id="JAPWDV010000001">
    <property type="protein sequence ID" value="KAJ6225480.1"/>
    <property type="molecule type" value="Genomic_DNA"/>
</dbReference>
<comment type="caution">
    <text evidence="1">The sequence shown here is derived from an EMBL/GenBank/DDBJ whole genome shotgun (WGS) entry which is preliminary data.</text>
</comment>
<dbReference type="AlphaFoldDB" id="A0A9Q0MGB9"/>
<evidence type="ECO:0000313" key="2">
    <source>
        <dbReference type="Proteomes" id="UP001142055"/>
    </source>
</evidence>
<organism evidence="1 2">
    <name type="scientific">Blomia tropicalis</name>
    <name type="common">Mite</name>
    <dbReference type="NCBI Taxonomy" id="40697"/>
    <lineage>
        <taxon>Eukaryota</taxon>
        <taxon>Metazoa</taxon>
        <taxon>Ecdysozoa</taxon>
        <taxon>Arthropoda</taxon>
        <taxon>Chelicerata</taxon>
        <taxon>Arachnida</taxon>
        <taxon>Acari</taxon>
        <taxon>Acariformes</taxon>
        <taxon>Sarcoptiformes</taxon>
        <taxon>Astigmata</taxon>
        <taxon>Glycyphagoidea</taxon>
        <taxon>Echimyopodidae</taxon>
        <taxon>Blomia</taxon>
    </lineage>
</organism>
<sequence length="328" mass="38532">MAGYSMASPISPNHSQRKLLKQNRFRNDNIDRFSIVHPLNSKVIKSKYKTKVSVMSSEREEYIKKFLNIHINDKIKTPKNDHKFAVFHNSHEKVPISKYEKLFTRQSPEIPHTSLLDIVKSKGLTTFNAPTNVSDSIENKFDKSCRLQDQNSPKNHDYPKIISRVNREENWLLPEESTQFKKVMENNFEMIYKNKHNKIIDTHVNNIRENHFTEKVNLLSLIKSDRKKISLSMRVKGFFSSFPTLNLKSSLRKYIPYKFLDVDDNLKVPGKEEFVEFTEEMEKEILTILRSQNQLIVTAFSINIHTKDLITLCGTNWLNDSVWILYTH</sequence>
<reference evidence="1" key="1">
    <citation type="submission" date="2022-12" db="EMBL/GenBank/DDBJ databases">
        <title>Genome assemblies of Blomia tropicalis.</title>
        <authorList>
            <person name="Cui Y."/>
        </authorList>
    </citation>
    <scope>NUCLEOTIDE SEQUENCE</scope>
    <source>
        <tissue evidence="1">Adult mites</tissue>
    </source>
</reference>